<feature type="region of interest" description="Disordered" evidence="1">
    <location>
        <begin position="117"/>
        <end position="199"/>
    </location>
</feature>
<evidence type="ECO:0000313" key="4">
    <source>
        <dbReference type="WBParaSite" id="PgR089_g012_t01"/>
    </source>
</evidence>
<evidence type="ECO:0000313" key="3">
    <source>
        <dbReference type="Proteomes" id="UP000887569"/>
    </source>
</evidence>
<accession>A0A915C5U9</accession>
<proteinExistence type="predicted"/>
<dbReference type="WBParaSite" id="PgR089_g012_t05">
    <property type="protein sequence ID" value="PgR089_g012_t05"/>
    <property type="gene ID" value="PgR089_g012"/>
</dbReference>
<evidence type="ECO:0000313" key="6">
    <source>
        <dbReference type="WBParaSite" id="PgR089_g012_t05"/>
    </source>
</evidence>
<sequence length="199" mass="22668">MTDGPLIMTDVFTYISPLCLIALFFFCFCRFLARPCISTHHAHSNGELITQTVIVRQRNGRRRERNPRQRRSRSIATNARVQPTAQLPPIHLLSEPGGFPEIIFIRSRDEPPKYEDAIKLEDPAPPAYTPRAHQEDGVPPRYEHSTPAVSDARQEEPQGSRYLRRTHSLPDTSHTPSSNHSSAQILLLVEQLSEERNVQ</sequence>
<evidence type="ECO:0000256" key="2">
    <source>
        <dbReference type="SAM" id="Phobius"/>
    </source>
</evidence>
<evidence type="ECO:0000313" key="5">
    <source>
        <dbReference type="WBParaSite" id="PgR089_g012_t02"/>
    </source>
</evidence>
<feature type="compositionally biased region" description="Basic residues" evidence="1">
    <location>
        <begin position="58"/>
        <end position="73"/>
    </location>
</feature>
<dbReference type="AlphaFoldDB" id="A0A915C5U9"/>
<dbReference type="WBParaSite" id="PgR089_g012_t01">
    <property type="protein sequence ID" value="PgR089_g012_t01"/>
    <property type="gene ID" value="PgR089_g012"/>
</dbReference>
<name>A0A915C5U9_PARUN</name>
<keyword evidence="2" id="KW-1133">Transmembrane helix</keyword>
<feature type="compositionally biased region" description="Basic and acidic residues" evidence="1">
    <location>
        <begin position="132"/>
        <end position="144"/>
    </location>
</feature>
<keyword evidence="2" id="KW-0812">Transmembrane</keyword>
<keyword evidence="2" id="KW-0472">Membrane</keyword>
<protein>
    <submittedName>
        <fullName evidence="4 5">Uncharacterized protein</fullName>
    </submittedName>
</protein>
<dbReference type="WBParaSite" id="PgR089_g012_t02">
    <property type="protein sequence ID" value="PgR089_g012_t02"/>
    <property type="gene ID" value="PgR089_g012"/>
</dbReference>
<feature type="transmembrane region" description="Helical" evidence="2">
    <location>
        <begin position="12"/>
        <end position="33"/>
    </location>
</feature>
<dbReference type="Proteomes" id="UP000887569">
    <property type="component" value="Unplaced"/>
</dbReference>
<reference evidence="4 5" key="1">
    <citation type="submission" date="2022-11" db="UniProtKB">
        <authorList>
            <consortium name="WormBaseParasite"/>
        </authorList>
    </citation>
    <scope>IDENTIFICATION</scope>
</reference>
<keyword evidence="3" id="KW-1185">Reference proteome</keyword>
<dbReference type="WBParaSite" id="PgR089_g012_t03">
    <property type="protein sequence ID" value="PgR089_g012_t03"/>
    <property type="gene ID" value="PgR089_g012"/>
</dbReference>
<evidence type="ECO:0000256" key="1">
    <source>
        <dbReference type="SAM" id="MobiDB-lite"/>
    </source>
</evidence>
<organism evidence="3 6">
    <name type="scientific">Parascaris univalens</name>
    <name type="common">Nematode worm</name>
    <dbReference type="NCBI Taxonomy" id="6257"/>
    <lineage>
        <taxon>Eukaryota</taxon>
        <taxon>Metazoa</taxon>
        <taxon>Ecdysozoa</taxon>
        <taxon>Nematoda</taxon>
        <taxon>Chromadorea</taxon>
        <taxon>Rhabditida</taxon>
        <taxon>Spirurina</taxon>
        <taxon>Ascaridomorpha</taxon>
        <taxon>Ascaridoidea</taxon>
        <taxon>Ascarididae</taxon>
        <taxon>Parascaris</taxon>
    </lineage>
</organism>
<feature type="region of interest" description="Disordered" evidence="1">
    <location>
        <begin position="58"/>
        <end position="77"/>
    </location>
</feature>
<feature type="compositionally biased region" description="Polar residues" evidence="1">
    <location>
        <begin position="169"/>
        <end position="184"/>
    </location>
</feature>